<dbReference type="AlphaFoldDB" id="A0A2X4UPV1"/>
<feature type="chain" id="PRO_5016083408" evidence="1">
    <location>
        <begin position="27"/>
        <end position="220"/>
    </location>
</feature>
<dbReference type="EMBL" id="LS483470">
    <property type="protein sequence ID" value="SQI40811.1"/>
    <property type="molecule type" value="Genomic_DNA"/>
</dbReference>
<sequence>MLVMKRLSAAVILGAFLLGGCTSKVADSNEYSGFLSDYSKLHKAESPTGQTVLRWADPALKSANYQNVYFEPIVFHPTPKPSEKISQQTLDSVLSFTNQRVKTALGQRLHLVDNKLAPNTLIFRGAITGVSASTQGLHFYEVIPVALVLAGTMAATGERDEDTVLMFEGELIDAKTGKTVFEVVRKGFGKPLSNDRQKVTVEDLQKIVSDMATDIVRYQD</sequence>
<dbReference type="Proteomes" id="UP000249005">
    <property type="component" value="Chromosome 1"/>
</dbReference>
<evidence type="ECO:0000313" key="2">
    <source>
        <dbReference type="EMBL" id="SQI40811.1"/>
    </source>
</evidence>
<dbReference type="Pfam" id="PF11769">
    <property type="entry name" value="DUF3313"/>
    <property type="match status" value="1"/>
</dbReference>
<gene>
    <name evidence="2" type="ORF">NCTC12151_01753</name>
</gene>
<reference evidence="2 3" key="1">
    <citation type="submission" date="2018-06" db="EMBL/GenBank/DDBJ databases">
        <authorList>
            <consortium name="Pathogen Informatics"/>
            <person name="Doyle S."/>
        </authorList>
    </citation>
    <scope>NUCLEOTIDE SEQUENCE [LARGE SCALE GENOMIC DNA]</scope>
    <source>
        <strain evidence="2 3">NCTC12151</strain>
    </source>
</reference>
<keyword evidence="3" id="KW-1185">Reference proteome</keyword>
<evidence type="ECO:0000256" key="1">
    <source>
        <dbReference type="SAM" id="SignalP"/>
    </source>
</evidence>
<dbReference type="KEGG" id="lri:NCTC12151_01753"/>
<dbReference type="RefSeq" id="WP_111740282.1">
    <property type="nucleotide sequence ID" value="NZ_LR698987.1"/>
</dbReference>
<protein>
    <submittedName>
        <fullName evidence="2">Protein of uncharacterized function (DUF3313)</fullName>
    </submittedName>
</protein>
<feature type="signal peptide" evidence="1">
    <location>
        <begin position="1"/>
        <end position="26"/>
    </location>
</feature>
<dbReference type="OrthoDB" id="6192874at2"/>
<accession>A0A2X4UPV1</accession>
<name>A0A2X4UPV1_9GAMM</name>
<organism evidence="2 3">
    <name type="scientific">Leminorella richardii</name>
    <dbReference type="NCBI Taxonomy" id="158841"/>
    <lineage>
        <taxon>Bacteria</taxon>
        <taxon>Pseudomonadati</taxon>
        <taxon>Pseudomonadota</taxon>
        <taxon>Gammaproteobacteria</taxon>
        <taxon>Enterobacterales</taxon>
        <taxon>Budviciaceae</taxon>
        <taxon>Leminorella</taxon>
    </lineage>
</organism>
<evidence type="ECO:0000313" key="3">
    <source>
        <dbReference type="Proteomes" id="UP000249005"/>
    </source>
</evidence>
<dbReference type="PROSITE" id="PS51257">
    <property type="entry name" value="PROKAR_LIPOPROTEIN"/>
    <property type="match status" value="1"/>
</dbReference>
<proteinExistence type="predicted"/>
<keyword evidence="1" id="KW-0732">Signal</keyword>
<dbReference type="InterPro" id="IPR021747">
    <property type="entry name" value="DUF3313"/>
</dbReference>